<evidence type="ECO:0008006" key="2">
    <source>
        <dbReference type="Google" id="ProtNLM"/>
    </source>
</evidence>
<evidence type="ECO:0000313" key="1">
    <source>
        <dbReference type="EMBL" id="MYC95750.1"/>
    </source>
</evidence>
<protein>
    <recommendedName>
        <fullName evidence="2">Tetratricopeptide repeat protein</fullName>
    </recommendedName>
</protein>
<sequence length="97" mass="10525">MTFDEFKASLSDDAPPAGVGAPLRALWLDAANDWDGAHDALQGQPDGNGSAWVHAYLHRVEGDLSNADGWYRRARKPASSAPLPQEWEEIARALLQG</sequence>
<accession>A0A6B1D6Z3</accession>
<dbReference type="EMBL" id="VXMH01000066">
    <property type="protein sequence ID" value="MYC95750.1"/>
    <property type="molecule type" value="Genomic_DNA"/>
</dbReference>
<comment type="caution">
    <text evidence="1">The sequence shown here is derived from an EMBL/GenBank/DDBJ whole genome shotgun (WGS) entry which is preliminary data.</text>
</comment>
<proteinExistence type="predicted"/>
<gene>
    <name evidence="1" type="ORF">F4X14_12350</name>
</gene>
<name>A0A6B1D6Z3_9CHLR</name>
<dbReference type="AlphaFoldDB" id="A0A6B1D6Z3"/>
<reference evidence="1" key="1">
    <citation type="submission" date="2019-09" db="EMBL/GenBank/DDBJ databases">
        <title>Characterisation of the sponge microbiome using genome-centric metagenomics.</title>
        <authorList>
            <person name="Engelberts J.P."/>
            <person name="Robbins S.J."/>
            <person name="De Goeij J.M."/>
            <person name="Aranda M."/>
            <person name="Bell S.C."/>
            <person name="Webster N.S."/>
        </authorList>
    </citation>
    <scope>NUCLEOTIDE SEQUENCE</scope>
    <source>
        <strain evidence="1">SB0661_bin_32</strain>
    </source>
</reference>
<organism evidence="1">
    <name type="scientific">Caldilineaceae bacterium SB0661_bin_32</name>
    <dbReference type="NCBI Taxonomy" id="2605255"/>
    <lineage>
        <taxon>Bacteria</taxon>
        <taxon>Bacillati</taxon>
        <taxon>Chloroflexota</taxon>
        <taxon>Caldilineae</taxon>
        <taxon>Caldilineales</taxon>
        <taxon>Caldilineaceae</taxon>
    </lineage>
</organism>